<comment type="caution">
    <text evidence="1">The sequence shown here is derived from an EMBL/GenBank/DDBJ whole genome shotgun (WGS) entry which is preliminary data.</text>
</comment>
<proteinExistence type="predicted"/>
<reference evidence="1 2" key="1">
    <citation type="journal article" date="2017" name="Mol. Plant">
        <title>The Genome of Medicinal Plant Macleaya cordata Provides New Insights into Benzylisoquinoline Alkaloids Metabolism.</title>
        <authorList>
            <person name="Liu X."/>
            <person name="Liu Y."/>
            <person name="Huang P."/>
            <person name="Ma Y."/>
            <person name="Qing Z."/>
            <person name="Tang Q."/>
            <person name="Cao H."/>
            <person name="Cheng P."/>
            <person name="Zheng Y."/>
            <person name="Yuan Z."/>
            <person name="Zhou Y."/>
            <person name="Liu J."/>
            <person name="Tang Z."/>
            <person name="Zhuo Y."/>
            <person name="Zhang Y."/>
            <person name="Yu L."/>
            <person name="Huang J."/>
            <person name="Yang P."/>
            <person name="Peng Q."/>
            <person name="Zhang J."/>
            <person name="Jiang W."/>
            <person name="Zhang Z."/>
            <person name="Lin K."/>
            <person name="Ro D.K."/>
            <person name="Chen X."/>
            <person name="Xiong X."/>
            <person name="Shang Y."/>
            <person name="Huang S."/>
            <person name="Zeng J."/>
        </authorList>
    </citation>
    <scope>NUCLEOTIDE SEQUENCE [LARGE SCALE GENOMIC DNA]</scope>
    <source>
        <strain evidence="2">cv. BLH2017</strain>
        <tissue evidence="1">Root</tissue>
    </source>
</reference>
<name>A0A200PQ72_MACCD</name>
<keyword evidence="2" id="KW-1185">Reference proteome</keyword>
<dbReference type="EMBL" id="MVGT01004338">
    <property type="protein sequence ID" value="OVA00343.1"/>
    <property type="molecule type" value="Genomic_DNA"/>
</dbReference>
<accession>A0A200PQ72</accession>
<dbReference type="OrthoDB" id="1792702at2759"/>
<dbReference type="InParanoid" id="A0A200PQ72"/>
<dbReference type="AlphaFoldDB" id="A0A200PQ72"/>
<evidence type="ECO:0000313" key="1">
    <source>
        <dbReference type="EMBL" id="OVA00343.1"/>
    </source>
</evidence>
<sequence length="132" mass="14758">MVVDMVETMGMGVPTDMVEIIIVRGTERMIAVHLGTRKDSLTMNLEELLIMKLDRKRIHASVRAVILTRKKTMTENDGISQFQCGHETRTSVCDQMFHVFLGINTGCMIYIGVNGDLDICSLSRNKEVPPGC</sequence>
<organism evidence="1 2">
    <name type="scientific">Macleaya cordata</name>
    <name type="common">Five-seeded plume-poppy</name>
    <name type="synonym">Bocconia cordata</name>
    <dbReference type="NCBI Taxonomy" id="56857"/>
    <lineage>
        <taxon>Eukaryota</taxon>
        <taxon>Viridiplantae</taxon>
        <taxon>Streptophyta</taxon>
        <taxon>Embryophyta</taxon>
        <taxon>Tracheophyta</taxon>
        <taxon>Spermatophyta</taxon>
        <taxon>Magnoliopsida</taxon>
        <taxon>Ranunculales</taxon>
        <taxon>Papaveraceae</taxon>
        <taxon>Papaveroideae</taxon>
        <taxon>Macleaya</taxon>
    </lineage>
</organism>
<protein>
    <submittedName>
        <fullName evidence="1">Uncharacterized protein</fullName>
    </submittedName>
</protein>
<dbReference type="Proteomes" id="UP000195402">
    <property type="component" value="Unassembled WGS sequence"/>
</dbReference>
<gene>
    <name evidence="1" type="ORF">BVC80_1183g32</name>
</gene>
<evidence type="ECO:0000313" key="2">
    <source>
        <dbReference type="Proteomes" id="UP000195402"/>
    </source>
</evidence>